<dbReference type="EC" id="2.4.99.28" evidence="6"/>
<dbReference type="InterPro" id="IPR011923">
    <property type="entry name" value="RodA/MrdB"/>
</dbReference>
<proteinExistence type="inferred from homology"/>
<feature type="transmembrane region" description="Helical" evidence="6">
    <location>
        <begin position="312"/>
        <end position="333"/>
    </location>
</feature>
<evidence type="ECO:0000256" key="4">
    <source>
        <dbReference type="ARBA" id="ARBA00022989"/>
    </source>
</evidence>
<feature type="transmembrane region" description="Helical" evidence="6">
    <location>
        <begin position="79"/>
        <end position="96"/>
    </location>
</feature>
<sequence>MWFVQINRKYLKLFDWYMLALLLAISIIGVMTIYSATRPIITTVQPNYYIKQIVWIIVGLAALLAAAVYDYNWLRKSGYILYIAGLVMLVIVLYAGKRGMGAQRWLELGPVSFQPSELFRILLIVGVSKYLSTIDGLLTRRTFLISLLVFGLIPFVLILKQPHLGTSLVLLSTFFFLAIAKKIEKKLMITLIIVAIAVPPVAGNLIWKHLKDYQKKRIVAFIEPEADPRGIGYQVEQSKITIGSGQVFGRGYLKGTQGPLRFLPEKHTDFIYCIFAEEWGFVGSAVIIALYLLLFLRGISTALRSKDEFGRYLALGLTFMLFQYFFINMGMVLGMMPVVGVPIPFMSYGGTTLITNYIAIGILINIRMRRLAICY</sequence>
<keyword evidence="6" id="KW-0961">Cell wall biogenesis/degradation</keyword>
<dbReference type="InterPro" id="IPR001182">
    <property type="entry name" value="FtsW/RodA"/>
</dbReference>
<dbReference type="PANTHER" id="PTHR30474:SF1">
    <property type="entry name" value="PEPTIDOGLYCAN GLYCOSYLTRANSFERASE MRDB"/>
    <property type="match status" value="1"/>
</dbReference>
<feature type="transmembrane region" description="Helical" evidence="6">
    <location>
        <begin position="345"/>
        <end position="366"/>
    </location>
</feature>
<keyword evidence="4 6" id="KW-1133">Transmembrane helix</keyword>
<evidence type="ECO:0000313" key="7">
    <source>
        <dbReference type="EMBL" id="KWT93244.1"/>
    </source>
</evidence>
<keyword evidence="6" id="KW-0328">Glycosyltransferase</keyword>
<comment type="function">
    <text evidence="6">Peptidoglycan polymerase that is essential for cell wall elongation.</text>
</comment>
<evidence type="ECO:0000256" key="3">
    <source>
        <dbReference type="ARBA" id="ARBA00022960"/>
    </source>
</evidence>
<keyword evidence="6" id="KW-1003">Cell membrane</keyword>
<feature type="transmembrane region" description="Helical" evidence="6">
    <location>
        <begin position="187"/>
        <end position="207"/>
    </location>
</feature>
<dbReference type="HAMAP" id="MF_02079">
    <property type="entry name" value="PGT_RodA"/>
    <property type="match status" value="1"/>
</dbReference>
<feature type="transmembrane region" description="Helical" evidence="6">
    <location>
        <begin position="138"/>
        <end position="158"/>
    </location>
</feature>
<keyword evidence="3 6" id="KW-0133">Cell shape</keyword>
<name>A0ABR5SK64_9BACT</name>
<evidence type="ECO:0000256" key="1">
    <source>
        <dbReference type="ARBA" id="ARBA00004141"/>
    </source>
</evidence>
<comment type="subcellular location">
    <subcellularLocation>
        <location evidence="6">Cell membrane</location>
        <topology evidence="6">Multi-pass membrane protein</topology>
    </subcellularLocation>
    <subcellularLocation>
        <location evidence="1">Membrane</location>
        <topology evidence="1">Multi-pass membrane protein</topology>
    </subcellularLocation>
</comment>
<dbReference type="EMBL" id="LNQR01000012">
    <property type="protein sequence ID" value="KWT93244.1"/>
    <property type="molecule type" value="Genomic_DNA"/>
</dbReference>
<evidence type="ECO:0000313" key="8">
    <source>
        <dbReference type="Proteomes" id="UP000060487"/>
    </source>
</evidence>
<comment type="pathway">
    <text evidence="6">Cell wall biogenesis; peptidoglycan biosynthesis.</text>
</comment>
<keyword evidence="5 6" id="KW-0472">Membrane</keyword>
<reference evidence="7 8" key="1">
    <citation type="submission" date="2015-11" db="EMBL/GenBank/DDBJ databases">
        <authorList>
            <person name="Lin W."/>
        </authorList>
    </citation>
    <scope>NUCLEOTIDE SEQUENCE [LARGE SCALE GENOMIC DNA]</scope>
    <source>
        <strain evidence="7 8">HCH-1</strain>
    </source>
</reference>
<dbReference type="NCBIfam" id="NF037961">
    <property type="entry name" value="RodA_shape"/>
    <property type="match status" value="1"/>
</dbReference>
<dbReference type="NCBIfam" id="TIGR02210">
    <property type="entry name" value="rodA_shape"/>
    <property type="match status" value="1"/>
</dbReference>
<accession>A0ABR5SK64</accession>
<evidence type="ECO:0000256" key="5">
    <source>
        <dbReference type="ARBA" id="ARBA00023136"/>
    </source>
</evidence>
<keyword evidence="2 6" id="KW-0812">Transmembrane</keyword>
<keyword evidence="8" id="KW-1185">Reference proteome</keyword>
<feature type="transmembrane region" description="Helical" evidence="6">
    <location>
        <begin position="16"/>
        <end position="36"/>
    </location>
</feature>
<keyword evidence="6" id="KW-0808">Transferase</keyword>
<dbReference type="Pfam" id="PF01098">
    <property type="entry name" value="FTSW_RODA_SPOVE"/>
    <property type="match status" value="1"/>
</dbReference>
<feature type="transmembrane region" description="Helical" evidence="6">
    <location>
        <begin position="48"/>
        <end position="67"/>
    </location>
</feature>
<evidence type="ECO:0000256" key="6">
    <source>
        <dbReference type="HAMAP-Rule" id="MF_02079"/>
    </source>
</evidence>
<dbReference type="Proteomes" id="UP000060487">
    <property type="component" value="Unassembled WGS sequence"/>
</dbReference>
<feature type="transmembrane region" description="Helical" evidence="6">
    <location>
        <begin position="279"/>
        <end position="300"/>
    </location>
</feature>
<feature type="transmembrane region" description="Helical" evidence="6">
    <location>
        <begin position="164"/>
        <end position="180"/>
    </location>
</feature>
<gene>
    <name evidence="6 7" type="primary">rodA</name>
    <name evidence="7" type="ORF">ASN18_0327</name>
</gene>
<evidence type="ECO:0000256" key="2">
    <source>
        <dbReference type="ARBA" id="ARBA00022692"/>
    </source>
</evidence>
<comment type="similarity">
    <text evidence="6">Belongs to the SEDS family. MrdB/RodA subfamily.</text>
</comment>
<keyword evidence="6" id="KW-0573">Peptidoglycan synthesis</keyword>
<protein>
    <recommendedName>
        <fullName evidence="6">Peptidoglycan glycosyltransferase RodA</fullName>
        <shortName evidence="6">PGT</shortName>
        <ecNumber evidence="6">2.4.99.28</ecNumber>
    </recommendedName>
    <alternativeName>
        <fullName evidence="6">Cell elongation protein RodA</fullName>
    </alternativeName>
    <alternativeName>
        <fullName evidence="6">Cell wall polymerase</fullName>
    </alternativeName>
    <alternativeName>
        <fullName evidence="6">Peptidoglycan polymerase</fullName>
        <shortName evidence="6">PG polymerase</shortName>
    </alternativeName>
</protein>
<dbReference type="PANTHER" id="PTHR30474">
    <property type="entry name" value="CELL CYCLE PROTEIN"/>
    <property type="match status" value="1"/>
</dbReference>
<comment type="caution">
    <text evidence="7">The sequence shown here is derived from an EMBL/GenBank/DDBJ whole genome shotgun (WGS) entry which is preliminary data.</text>
</comment>
<comment type="catalytic activity">
    <reaction evidence="6">
        <text>[GlcNAc-(1-&gt;4)-Mur2Ac(oyl-L-Ala-gamma-D-Glu-L-Lys-D-Ala-D-Ala)](n)-di-trans,octa-cis-undecaprenyl diphosphate + beta-D-GlcNAc-(1-&gt;4)-Mur2Ac(oyl-L-Ala-gamma-D-Glu-L-Lys-D-Ala-D-Ala)-di-trans,octa-cis-undecaprenyl diphosphate = [GlcNAc-(1-&gt;4)-Mur2Ac(oyl-L-Ala-gamma-D-Glu-L-Lys-D-Ala-D-Ala)](n+1)-di-trans,octa-cis-undecaprenyl diphosphate + di-trans,octa-cis-undecaprenyl diphosphate + H(+)</text>
        <dbReference type="Rhea" id="RHEA:23708"/>
        <dbReference type="Rhea" id="RHEA-COMP:9602"/>
        <dbReference type="Rhea" id="RHEA-COMP:9603"/>
        <dbReference type="ChEBI" id="CHEBI:15378"/>
        <dbReference type="ChEBI" id="CHEBI:58405"/>
        <dbReference type="ChEBI" id="CHEBI:60033"/>
        <dbReference type="ChEBI" id="CHEBI:78435"/>
        <dbReference type="EC" id="2.4.99.28"/>
    </reaction>
</comment>
<organism evidence="7 8">
    <name type="scientific">Candidatus Magnetominusculus xianensis</name>
    <dbReference type="NCBI Taxonomy" id="1748249"/>
    <lineage>
        <taxon>Bacteria</taxon>
        <taxon>Pseudomonadati</taxon>
        <taxon>Nitrospirota</taxon>
        <taxon>Nitrospiria</taxon>
        <taxon>Nitrospirales</taxon>
        <taxon>Nitrospiraceae</taxon>
        <taxon>Candidatus Magnetominusculus</taxon>
    </lineage>
</organism>